<dbReference type="OrthoDB" id="8558572at2"/>
<evidence type="ECO:0000313" key="3">
    <source>
        <dbReference type="Proteomes" id="UP000295357"/>
    </source>
</evidence>
<dbReference type="RefSeq" id="WP_133602676.1">
    <property type="nucleotide sequence ID" value="NZ_JAUFPJ010000002.1"/>
</dbReference>
<evidence type="ECO:0000313" key="2">
    <source>
        <dbReference type="EMBL" id="TDP11911.1"/>
    </source>
</evidence>
<dbReference type="PANTHER" id="PTHR36698">
    <property type="entry name" value="BLL5892 PROTEIN"/>
    <property type="match status" value="1"/>
</dbReference>
<dbReference type="Pfam" id="PF02470">
    <property type="entry name" value="MlaD"/>
    <property type="match status" value="1"/>
</dbReference>
<dbReference type="Proteomes" id="UP000295357">
    <property type="component" value="Unassembled WGS sequence"/>
</dbReference>
<protein>
    <submittedName>
        <fullName evidence="2">ABC-type transporter Mla subunit MlaD</fullName>
    </submittedName>
</protein>
<name>A0A4R6N8L2_9BURK</name>
<gene>
    <name evidence="2" type="ORF">DFR39_102295</name>
</gene>
<keyword evidence="3" id="KW-1185">Reference proteome</keyword>
<proteinExistence type="predicted"/>
<organism evidence="2 3">
    <name type="scientific">Roseateles asaccharophilus</name>
    <dbReference type="NCBI Taxonomy" id="582607"/>
    <lineage>
        <taxon>Bacteria</taxon>
        <taxon>Pseudomonadati</taxon>
        <taxon>Pseudomonadota</taxon>
        <taxon>Betaproteobacteria</taxon>
        <taxon>Burkholderiales</taxon>
        <taxon>Sphaerotilaceae</taxon>
        <taxon>Roseateles</taxon>
    </lineage>
</organism>
<sequence length="322" mass="34166">MEAEARYTKVGLAVLGLLAALVAAVLWLANVGSESDFRRYTIHFEQQALDGLQVGADVSLRGIKVGRVQDYALAADKFNRVRVEIRVDKRTPVRSNTVAMVSRNFVTGIAAIALVTPEPPGEPLVAVAEGERYPVIKEGRSGMDEIAGRVHKVGDMAATTLTQLNQLLSSGNRDEVMNTVTALRDLARGLNARLGLLDRTLEQMGTAATQIGTSGERMAGVAESTGRQLDATLAETAALAAEARLALQQASQTMTTLQVKGGRAAQRLETTAANVDDQLSVAVTELRVAIDGATRVFDRLSDPQAALLGAGKQQLGPGEKQP</sequence>
<feature type="domain" description="Mce/MlaD" evidence="1">
    <location>
        <begin position="39"/>
        <end position="115"/>
    </location>
</feature>
<comment type="caution">
    <text evidence="2">The sequence shown here is derived from an EMBL/GenBank/DDBJ whole genome shotgun (WGS) entry which is preliminary data.</text>
</comment>
<dbReference type="PANTHER" id="PTHR36698:SF3">
    <property type="entry name" value="ABC-TYPE TRANSPORT AUXILIARY LIPOPROTEIN COMPONENT DOMAIN-CONTAINING PROTEIN"/>
    <property type="match status" value="1"/>
</dbReference>
<reference evidence="2 3" key="1">
    <citation type="submission" date="2019-03" db="EMBL/GenBank/DDBJ databases">
        <title>Genomic Encyclopedia of Type Strains, Phase IV (KMG-IV): sequencing the most valuable type-strain genomes for metagenomic binning, comparative biology and taxonomic classification.</title>
        <authorList>
            <person name="Goeker M."/>
        </authorList>
    </citation>
    <scope>NUCLEOTIDE SEQUENCE [LARGE SCALE GENOMIC DNA]</scope>
    <source>
        <strain evidence="2 3">DSM 25082</strain>
    </source>
</reference>
<dbReference type="InterPro" id="IPR003399">
    <property type="entry name" value="Mce/MlaD"/>
</dbReference>
<accession>A0A4R6N8L2</accession>
<dbReference type="EMBL" id="SNXE01000002">
    <property type="protein sequence ID" value="TDP11911.1"/>
    <property type="molecule type" value="Genomic_DNA"/>
</dbReference>
<evidence type="ECO:0000259" key="1">
    <source>
        <dbReference type="Pfam" id="PF02470"/>
    </source>
</evidence>
<dbReference type="AlphaFoldDB" id="A0A4R6N8L2"/>